<reference evidence="2 3" key="1">
    <citation type="submission" date="2018-10" db="EMBL/GenBank/DDBJ databases">
        <title>Draft Genome Sequence of Bacteroides sp. KCTC 15687.</title>
        <authorList>
            <person name="Yu S.Y."/>
            <person name="Kim J.S."/>
            <person name="Oh B.S."/>
            <person name="Park S.H."/>
            <person name="Kang S.W."/>
            <person name="Park J.E."/>
            <person name="Choi S.H."/>
            <person name="Han K.I."/>
            <person name="Lee K.C."/>
            <person name="Eom M.K."/>
            <person name="Suh M.K."/>
            <person name="Lee D.H."/>
            <person name="Yoon H."/>
            <person name="Kim B."/>
            <person name="Yang S.J."/>
            <person name="Lee J.S."/>
            <person name="Lee J.H."/>
        </authorList>
    </citation>
    <scope>NUCLEOTIDE SEQUENCE [LARGE SCALE GENOMIC DNA]</scope>
    <source>
        <strain evidence="2 3">KCTC 15687</strain>
    </source>
</reference>
<keyword evidence="3" id="KW-1185">Reference proteome</keyword>
<dbReference type="AlphaFoldDB" id="A0A401LUJ6"/>
<proteinExistence type="predicted"/>
<dbReference type="InterPro" id="IPR024302">
    <property type="entry name" value="SusD-like"/>
</dbReference>
<dbReference type="RefSeq" id="WP_125041201.1">
    <property type="nucleotide sequence ID" value="NZ_BHWB01000005.1"/>
</dbReference>
<evidence type="ECO:0008006" key="4">
    <source>
        <dbReference type="Google" id="ProtNLM"/>
    </source>
</evidence>
<evidence type="ECO:0000256" key="1">
    <source>
        <dbReference type="SAM" id="SignalP"/>
    </source>
</evidence>
<organism evidence="2 3">
    <name type="scientific">Bacteroides faecalis</name>
    <dbReference type="NCBI Taxonomy" id="2447885"/>
    <lineage>
        <taxon>Bacteria</taxon>
        <taxon>Pseudomonadati</taxon>
        <taxon>Bacteroidota</taxon>
        <taxon>Bacteroidia</taxon>
        <taxon>Bacteroidales</taxon>
        <taxon>Bacteroidaceae</taxon>
        <taxon>Bacteroides</taxon>
    </lineage>
</organism>
<dbReference type="PROSITE" id="PS51257">
    <property type="entry name" value="PROKAR_LIPOPROTEIN"/>
    <property type="match status" value="1"/>
</dbReference>
<dbReference type="OrthoDB" id="1387301at2"/>
<keyword evidence="1" id="KW-0732">Signal</keyword>
<feature type="chain" id="PRO_5019047659" description="SusD/RagB family nutrient-binding outer membrane lipoprotein" evidence="1">
    <location>
        <begin position="23"/>
        <end position="532"/>
    </location>
</feature>
<dbReference type="EMBL" id="BHWB01000005">
    <property type="protein sequence ID" value="GCB35250.1"/>
    <property type="molecule type" value="Genomic_DNA"/>
</dbReference>
<protein>
    <recommendedName>
        <fullName evidence="4">SusD/RagB family nutrient-binding outer membrane lipoprotein</fullName>
    </recommendedName>
</protein>
<dbReference type="InterPro" id="IPR011990">
    <property type="entry name" value="TPR-like_helical_dom_sf"/>
</dbReference>
<name>A0A401LUJ6_9BACE</name>
<comment type="caution">
    <text evidence="2">The sequence shown here is derived from an EMBL/GenBank/DDBJ whole genome shotgun (WGS) entry which is preliminary data.</text>
</comment>
<accession>A0A401LUJ6</accession>
<sequence length="532" mass="61308">MMKKYTYICLLGVLLLSVACTGKFREFNTDLSGITDEDLIIDDNGYGIRLGIIQQGIYFNYDYGKGKNWPFQLIQNLNADMFCGYMHDSKPLNGGTHNSDYNLQDGWNSAMWTNIYSYIFPQIFQSENATRHEQPALFGITKILKVEVMHRMTDYYGPVIYKHFADAQSHYQPDTQKDVYYEFFNELDSAVVALTGYIIEEKPESNGFARFDILLDGKYSTWVKFANSLRMRLSMRLSAVDPDKARLEFLKGLENEYGVFEAETEGVAVLTKSGYTNPLGELNRVWNETYMSAAMESILKGFEDPRLKVYFESCTDEKYKGEYRGIRQGTCFAHNHYAGLSKLSCNQSTDAPLMTPAEIWFLRAEAALRGWTDEDEETCYRNGIITSFHQCGIYQVEDYLNCERTAIDFVDTFESANNIEARCKVSPKWNPQDDKEIKLERIITQKWIAMFPEGCEAWAEQRRTGYPRLFPVRFNHSKNGSIDTEIMIRRLCFPGTLQTEDLEQYLALVKALGDDDNGGTRLWWDTGNNNLK</sequence>
<dbReference type="Pfam" id="PF12741">
    <property type="entry name" value="SusD-like"/>
    <property type="match status" value="1"/>
</dbReference>
<evidence type="ECO:0000313" key="3">
    <source>
        <dbReference type="Proteomes" id="UP000288079"/>
    </source>
</evidence>
<dbReference type="Proteomes" id="UP000288079">
    <property type="component" value="Unassembled WGS sequence"/>
</dbReference>
<dbReference type="Gene3D" id="1.25.40.390">
    <property type="match status" value="1"/>
</dbReference>
<feature type="signal peptide" evidence="1">
    <location>
        <begin position="1"/>
        <end position="22"/>
    </location>
</feature>
<gene>
    <name evidence="2" type="ORF">KGMB02408_21950</name>
</gene>
<dbReference type="SUPFAM" id="SSF48452">
    <property type="entry name" value="TPR-like"/>
    <property type="match status" value="1"/>
</dbReference>
<evidence type="ECO:0000313" key="2">
    <source>
        <dbReference type="EMBL" id="GCB35250.1"/>
    </source>
</evidence>